<accession>B3RH39</accession>
<dbReference type="PANTHER" id="PTHR46558:SF4">
    <property type="entry name" value="DNA-BIDING PHAGE PROTEIN"/>
    <property type="match status" value="1"/>
</dbReference>
<dbReference type="Proteomes" id="UP000002299">
    <property type="component" value="Segment"/>
</dbReference>
<dbReference type="GeneID" id="5687531"/>
<name>B3RH39_9CAUD</name>
<dbReference type="SUPFAM" id="SSF47413">
    <property type="entry name" value="lambda repressor-like DNA-binding domains"/>
    <property type="match status" value="1"/>
</dbReference>
<dbReference type="CDD" id="cd00093">
    <property type="entry name" value="HTH_XRE"/>
    <property type="match status" value="1"/>
</dbReference>
<dbReference type="InterPro" id="IPR001387">
    <property type="entry name" value="Cro/C1-type_HTH"/>
</dbReference>
<dbReference type="Pfam" id="PF01381">
    <property type="entry name" value="HTH_3"/>
    <property type="match status" value="1"/>
</dbReference>
<protein>
    <submittedName>
        <fullName evidence="3">Predicted transcription regulator</fullName>
    </submittedName>
</protein>
<dbReference type="GO" id="GO:0003677">
    <property type="term" value="F:DNA binding"/>
    <property type="evidence" value="ECO:0007669"/>
    <property type="project" value="UniProtKB-KW"/>
</dbReference>
<dbReference type="RefSeq" id="YP_010579125.1">
    <property type="nucleotide sequence ID" value="NC_009737.2"/>
</dbReference>
<sequence length="78" mass="9076">MKNCLRDVRRSFDITQEELAKAVGTTRQTIHKIERGKLKRAPSYELMYAIAQFFGKKVEDIFFTQVVTHELQEKKTAG</sequence>
<organism evidence="3 4">
    <name type="scientific">Bacillus phage 1</name>
    <dbReference type="NCBI Taxonomy" id="2785079"/>
    <lineage>
        <taxon>Viruses</taxon>
        <taxon>Duplodnaviria</taxon>
        <taxon>Heunggongvirae</taxon>
        <taxon>Uroviricota</taxon>
        <taxon>Caudoviricetes</taxon>
        <taxon>Svunavirus</taxon>
        <taxon>Svunavirus sv1</taxon>
    </lineage>
</organism>
<keyword evidence="1" id="KW-0238">DNA-binding</keyword>
<dbReference type="EMBL" id="DQ840344">
    <property type="protein sequence ID" value="ACE78285.1"/>
    <property type="molecule type" value="Genomic_DNA"/>
</dbReference>
<dbReference type="KEGG" id="vg:5687531"/>
<dbReference type="PANTHER" id="PTHR46558">
    <property type="entry name" value="TRACRIPTIONAL REGULATORY PROTEIN-RELATED-RELATED"/>
    <property type="match status" value="1"/>
</dbReference>
<evidence type="ECO:0000259" key="2">
    <source>
        <dbReference type="PROSITE" id="PS50943"/>
    </source>
</evidence>
<dbReference type="SMART" id="SM00530">
    <property type="entry name" value="HTH_XRE"/>
    <property type="match status" value="1"/>
</dbReference>
<keyword evidence="4" id="KW-1185">Reference proteome</keyword>
<dbReference type="Gene3D" id="1.10.260.40">
    <property type="entry name" value="lambda repressor-like DNA-binding domains"/>
    <property type="match status" value="1"/>
</dbReference>
<evidence type="ECO:0000313" key="3">
    <source>
        <dbReference type="EMBL" id="ACE78285.1"/>
    </source>
</evidence>
<evidence type="ECO:0000256" key="1">
    <source>
        <dbReference type="ARBA" id="ARBA00023125"/>
    </source>
</evidence>
<reference evidence="3" key="1">
    <citation type="submission" date="2008-06" db="EMBL/GenBank/DDBJ databases">
        <title>A novel thermophilic bacteriophage bv1 isolated from a hot spring.</title>
        <authorList>
            <person name="Liu B."/>
            <person name="Zhang X."/>
        </authorList>
    </citation>
    <scope>NUCLEOTIDE SEQUENCE [LARGE SCALE GENOMIC DNA]</scope>
</reference>
<proteinExistence type="predicted"/>
<dbReference type="InterPro" id="IPR010982">
    <property type="entry name" value="Lambda_DNA-bd_dom_sf"/>
</dbReference>
<evidence type="ECO:0000313" key="4">
    <source>
        <dbReference type="Proteomes" id="UP000002299"/>
    </source>
</evidence>
<feature type="domain" description="HTH cro/C1-type" evidence="2">
    <location>
        <begin position="5"/>
        <end position="61"/>
    </location>
</feature>
<dbReference type="PROSITE" id="PS50943">
    <property type="entry name" value="HTH_CROC1"/>
    <property type="match status" value="1"/>
</dbReference>